<dbReference type="GO" id="GO:0005525">
    <property type="term" value="F:GTP binding"/>
    <property type="evidence" value="ECO:0007669"/>
    <property type="project" value="InterPro"/>
</dbReference>
<feature type="compositionally biased region" description="Basic and acidic residues" evidence="1">
    <location>
        <begin position="830"/>
        <end position="846"/>
    </location>
</feature>
<dbReference type="PANTHER" id="PTHR42698">
    <property type="entry name" value="GTPASE ERA"/>
    <property type="match status" value="1"/>
</dbReference>
<dbReference type="Gene3D" id="3.40.50.300">
    <property type="entry name" value="P-loop containing nucleotide triphosphate hydrolases"/>
    <property type="match status" value="1"/>
</dbReference>
<dbReference type="SUPFAM" id="SSF52540">
    <property type="entry name" value="P-loop containing nucleoside triphosphate hydrolases"/>
    <property type="match status" value="1"/>
</dbReference>
<accession>A0A8J3J806</accession>
<feature type="compositionally biased region" description="Low complexity" evidence="1">
    <location>
        <begin position="578"/>
        <end position="596"/>
    </location>
</feature>
<keyword evidence="3" id="KW-1185">Reference proteome</keyword>
<dbReference type="EMBL" id="BOMB01000023">
    <property type="protein sequence ID" value="GID13351.1"/>
    <property type="molecule type" value="Genomic_DNA"/>
</dbReference>
<evidence type="ECO:0000256" key="1">
    <source>
        <dbReference type="SAM" id="MobiDB-lite"/>
    </source>
</evidence>
<evidence type="ECO:0000313" key="2">
    <source>
        <dbReference type="EMBL" id="GID13351.1"/>
    </source>
</evidence>
<feature type="compositionally biased region" description="Basic and acidic residues" evidence="1">
    <location>
        <begin position="598"/>
        <end position="620"/>
    </location>
</feature>
<evidence type="ECO:0000313" key="3">
    <source>
        <dbReference type="Proteomes" id="UP000612808"/>
    </source>
</evidence>
<dbReference type="InterPro" id="IPR027417">
    <property type="entry name" value="P-loop_NTPase"/>
</dbReference>
<protein>
    <recommendedName>
        <fullName evidence="4">Dynamin family protein</fullName>
    </recommendedName>
</protein>
<evidence type="ECO:0008006" key="4">
    <source>
        <dbReference type="Google" id="ProtNLM"/>
    </source>
</evidence>
<dbReference type="InterPro" id="IPR005662">
    <property type="entry name" value="GTPase_Era-like"/>
</dbReference>
<dbReference type="Proteomes" id="UP000612808">
    <property type="component" value="Unassembled WGS sequence"/>
</dbReference>
<comment type="caution">
    <text evidence="2">The sequence shown here is derived from an EMBL/GenBank/DDBJ whole genome shotgun (WGS) entry which is preliminary data.</text>
</comment>
<feature type="region of interest" description="Disordered" evidence="1">
    <location>
        <begin position="554"/>
        <end position="1133"/>
    </location>
</feature>
<dbReference type="AlphaFoldDB" id="A0A8J3J806"/>
<feature type="compositionally biased region" description="Basic and acidic residues" evidence="1">
    <location>
        <begin position="812"/>
        <end position="821"/>
    </location>
</feature>
<proteinExistence type="predicted"/>
<dbReference type="GO" id="GO:0043024">
    <property type="term" value="F:ribosomal small subunit binding"/>
    <property type="evidence" value="ECO:0007669"/>
    <property type="project" value="TreeGrafter"/>
</dbReference>
<name>A0A8J3J806_9ACTN</name>
<dbReference type="PANTHER" id="PTHR42698:SF1">
    <property type="entry name" value="GTPASE ERA, MITOCHONDRIAL"/>
    <property type="match status" value="1"/>
</dbReference>
<dbReference type="GO" id="GO:0005829">
    <property type="term" value="C:cytosol"/>
    <property type="evidence" value="ECO:0007669"/>
    <property type="project" value="TreeGrafter"/>
</dbReference>
<sequence length="1133" mass="114806">MLAEALRGVRDAVAGARFALTTAGAEEARRTAREITGQLDAYLRPRLDTLSGPLLVVVCGPTGAGKSTLVNSLVRAPVSRSGALRPTTKAPVLAASGADAAWFGRPHLLPTFARTGGNPPAGRHLQVVTAPALPSGLALLDAPDIDSVVAGNRDIAAELMAAADLWLFVTTATRYADETAWQVLDAARDRDVAVAVVLDRVPPDAGRAVRRDLRSLLEDADLADAPVFELAESATDDEGLLPDDAVAPLRDWLLRLAGDAHESAAIARQTLDGAVGTLPERLVALADESDEQLRAAEELRATAHAAHRTAVSTMDEAIRDGGLLGGELAARWEELIAGGELLRAVRSRSGRLWDQLSVSLAGRSEPGSRFVPAAEAALRTLFTDTLTDAARQTADAWSATPAGTALLPDVGDPDPDDPVATWFDDLLDWVRTDSGQRSVARQTSYTLQAVRLLVLVAVLVAPARTAATGTERAMLDTVLADPVVRRLTTRAREELSTRFHALTDTRRRRYDAVLNRVTVDEATGERLRTAAVALGPARTAAALAPAYHPLPAPVPPAPPAPAASSVDLPGPDDPIFHPAGTDDAGVVDGAGTAPDPGDGERRRSEVLSDGAARTDTHDAGVADPVSTGTAPEIPAESGSDGGPVAAASAGSGDGSGGAAPGPSASAGAGRDGDPAEPETARTQLLPPRRPVPGAEPAGVAADQPHEPATHADGDGSPAVQANEPDAERVTSSAGRAGTPGGGGRESDRAGTEPAQPADVPEGGADEPAPTDRPASTHEPESADEPGATPEPVDDPEPAHEPDDGPQAAHETVPTERYEAARDPGSTDDAGSAHEPDAESGAVHETEAGPADGPGAAYESEAAQGPGSVGAVRKSGAAGEPHDLGETPNGDGRADALDVDGGASEQAGSEPTRPADVPEGGADGATPADHDSADGLAAADDGSRDEPVPADRASTDDAVPADHGSADERAEADHASSDEPASAERASADEPVPADQASADEPVPADQASSEDLVPADQGSADGPAAVDEHASPDGPAADDGTADQPAAVNRASTEESADEHVTTGKPGAAQSGGGAGDKAEAYDESVVAQGNETAQPPEATVDAAVRGTQEAAEPAVRRDEPAGTGDTTAREGA</sequence>
<feature type="compositionally biased region" description="Low complexity" evidence="1">
    <location>
        <begin position="691"/>
        <end position="701"/>
    </location>
</feature>
<dbReference type="CDD" id="cd00882">
    <property type="entry name" value="Ras_like_GTPase"/>
    <property type="match status" value="1"/>
</dbReference>
<dbReference type="GO" id="GO:0000028">
    <property type="term" value="P:ribosomal small subunit assembly"/>
    <property type="evidence" value="ECO:0007669"/>
    <property type="project" value="TreeGrafter"/>
</dbReference>
<dbReference type="GO" id="GO:0019843">
    <property type="term" value="F:rRNA binding"/>
    <property type="evidence" value="ECO:0007669"/>
    <property type="project" value="TreeGrafter"/>
</dbReference>
<gene>
    <name evidence="2" type="ORF">Aru02nite_42400</name>
</gene>
<feature type="compositionally biased region" description="Low complexity" evidence="1">
    <location>
        <begin position="1032"/>
        <end position="1047"/>
    </location>
</feature>
<feature type="compositionally biased region" description="Basic and acidic residues" evidence="1">
    <location>
        <begin position="703"/>
        <end position="713"/>
    </location>
</feature>
<reference evidence="2" key="1">
    <citation type="submission" date="2021-01" db="EMBL/GenBank/DDBJ databases">
        <title>Whole genome shotgun sequence of Actinocatenispora rupis NBRC 107355.</title>
        <authorList>
            <person name="Komaki H."/>
            <person name="Tamura T."/>
        </authorList>
    </citation>
    <scope>NUCLEOTIDE SEQUENCE</scope>
    <source>
        <strain evidence="2">NBRC 107355</strain>
    </source>
</reference>
<feature type="compositionally biased region" description="Basic and acidic residues" evidence="1">
    <location>
        <begin position="940"/>
        <end position="954"/>
    </location>
</feature>
<organism evidence="2 3">
    <name type="scientific">Actinocatenispora rupis</name>
    <dbReference type="NCBI Taxonomy" id="519421"/>
    <lineage>
        <taxon>Bacteria</taxon>
        <taxon>Bacillati</taxon>
        <taxon>Actinomycetota</taxon>
        <taxon>Actinomycetes</taxon>
        <taxon>Micromonosporales</taxon>
        <taxon>Micromonosporaceae</taxon>
        <taxon>Actinocatenispora</taxon>
    </lineage>
</organism>
<feature type="compositionally biased region" description="Basic and acidic residues" evidence="1">
    <location>
        <begin position="963"/>
        <end position="976"/>
    </location>
</feature>